<accession>A0ABV6HLF5</accession>
<feature type="site" description="Positions MEP for the nucleophilic attack" evidence="3">
    <location>
        <position position="213"/>
    </location>
</feature>
<dbReference type="InterPro" id="IPR050088">
    <property type="entry name" value="IspD/TarI_cytidylyltransf_bact"/>
</dbReference>
<dbReference type="RefSeq" id="WP_130855773.1">
    <property type="nucleotide sequence ID" value="NZ_JBHLWO010000002.1"/>
</dbReference>
<keyword evidence="5" id="KW-1185">Reference proteome</keyword>
<dbReference type="PANTHER" id="PTHR32125">
    <property type="entry name" value="2-C-METHYL-D-ERYTHRITOL 4-PHOSPHATE CYTIDYLYLTRANSFERASE, CHLOROPLASTIC"/>
    <property type="match status" value="1"/>
</dbReference>
<dbReference type="NCBIfam" id="NF001186">
    <property type="entry name" value="PRK00155.2-3"/>
    <property type="match status" value="1"/>
</dbReference>
<keyword evidence="2 3" id="KW-0548">Nucleotidyltransferase</keyword>
<keyword evidence="1 3" id="KW-0808">Transferase</keyword>
<feature type="site" description="Positions MEP for the nucleophilic attack" evidence="3">
    <location>
        <position position="159"/>
    </location>
</feature>
<comment type="catalytic activity">
    <reaction evidence="3">
        <text>2-C-methyl-D-erythritol 4-phosphate + CTP + H(+) = 4-CDP-2-C-methyl-D-erythritol + diphosphate</text>
        <dbReference type="Rhea" id="RHEA:13429"/>
        <dbReference type="ChEBI" id="CHEBI:15378"/>
        <dbReference type="ChEBI" id="CHEBI:33019"/>
        <dbReference type="ChEBI" id="CHEBI:37563"/>
        <dbReference type="ChEBI" id="CHEBI:57823"/>
        <dbReference type="ChEBI" id="CHEBI:58262"/>
        <dbReference type="EC" id="2.7.7.60"/>
    </reaction>
</comment>
<organism evidence="4 5">
    <name type="scientific">Olivibacter oleidegradans</name>
    <dbReference type="NCBI Taxonomy" id="760123"/>
    <lineage>
        <taxon>Bacteria</taxon>
        <taxon>Pseudomonadati</taxon>
        <taxon>Bacteroidota</taxon>
        <taxon>Sphingobacteriia</taxon>
        <taxon>Sphingobacteriales</taxon>
        <taxon>Sphingobacteriaceae</taxon>
        <taxon>Olivibacter</taxon>
    </lineage>
</organism>
<keyword evidence="3" id="KW-0414">Isoprene biosynthesis</keyword>
<dbReference type="Pfam" id="PF01128">
    <property type="entry name" value="IspD"/>
    <property type="match status" value="1"/>
</dbReference>
<dbReference type="NCBIfam" id="TIGR00453">
    <property type="entry name" value="ispD"/>
    <property type="match status" value="1"/>
</dbReference>
<comment type="pathway">
    <text evidence="3">Isoprenoid biosynthesis; isopentenyl diphosphate biosynthesis via DXP pathway; isopentenyl diphosphate from 1-deoxy-D-xylulose 5-phosphate: step 2/6.</text>
</comment>
<dbReference type="EC" id="2.7.7.60" evidence="3"/>
<dbReference type="Proteomes" id="UP001589774">
    <property type="component" value="Unassembled WGS sequence"/>
</dbReference>
<comment type="caution">
    <text evidence="4">The sequence shown here is derived from an EMBL/GenBank/DDBJ whole genome shotgun (WGS) entry which is preliminary data.</text>
</comment>
<evidence type="ECO:0000256" key="2">
    <source>
        <dbReference type="ARBA" id="ARBA00022695"/>
    </source>
</evidence>
<name>A0ABV6HLF5_9SPHI</name>
<evidence type="ECO:0000256" key="1">
    <source>
        <dbReference type="ARBA" id="ARBA00022679"/>
    </source>
</evidence>
<dbReference type="InterPro" id="IPR001228">
    <property type="entry name" value="IspD"/>
</dbReference>
<proteinExistence type="inferred from homology"/>
<protein>
    <recommendedName>
        <fullName evidence="3">2-C-methyl-D-erythritol 4-phosphate cytidylyltransferase</fullName>
        <ecNumber evidence="3">2.7.7.60</ecNumber>
    </recommendedName>
    <alternativeName>
        <fullName evidence="3">4-diphosphocytidyl-2C-methyl-D-erythritol synthase</fullName>
    </alternativeName>
    <alternativeName>
        <fullName evidence="3">MEP cytidylyltransferase</fullName>
        <shortName evidence="3">MCT</shortName>
    </alternativeName>
</protein>
<dbReference type="InterPro" id="IPR034683">
    <property type="entry name" value="IspD/TarI"/>
</dbReference>
<dbReference type="InterPro" id="IPR029044">
    <property type="entry name" value="Nucleotide-diphossugar_trans"/>
</dbReference>
<gene>
    <name evidence="3" type="primary">ispD</name>
    <name evidence="4" type="ORF">ACFFI0_15265</name>
</gene>
<sequence>MRKNYVIIVGGGSGTRMQSAIPKQFMLLNGLPVLMHTLTAFSQSNTRPTIILVLNNRLKSEWEQLCIKYSFDVPHIIVEGGDTRFHSVQNGLSHIKQLSEPIKPTYIAVHDGVRPLVSKEIIDYGFQQIGRHRALITAVSSKDSVRIKESGDTSRAVDRSTVFLVQTPQFFSAEILFEAYEQTYSDTFTDDASVVEKKGYPIQILPGDTRNIKITFSEDLLFAEVIMKSLAND</sequence>
<evidence type="ECO:0000313" key="4">
    <source>
        <dbReference type="EMBL" id="MFC0319680.1"/>
    </source>
</evidence>
<evidence type="ECO:0000313" key="5">
    <source>
        <dbReference type="Proteomes" id="UP001589774"/>
    </source>
</evidence>
<dbReference type="GO" id="GO:0050518">
    <property type="term" value="F:2-C-methyl-D-erythritol 4-phosphate cytidylyltransferase activity"/>
    <property type="evidence" value="ECO:0007669"/>
    <property type="project" value="UniProtKB-EC"/>
</dbReference>
<feature type="site" description="Transition state stabilizer" evidence="3">
    <location>
        <position position="16"/>
    </location>
</feature>
<dbReference type="HAMAP" id="MF_00108">
    <property type="entry name" value="IspD"/>
    <property type="match status" value="1"/>
</dbReference>
<comment type="similarity">
    <text evidence="3">Belongs to the IspD/TarI cytidylyltransferase family. IspD subfamily.</text>
</comment>
<dbReference type="PANTHER" id="PTHR32125:SF4">
    <property type="entry name" value="2-C-METHYL-D-ERYTHRITOL 4-PHOSPHATE CYTIDYLYLTRANSFERASE, CHLOROPLASTIC"/>
    <property type="match status" value="1"/>
</dbReference>
<dbReference type="EMBL" id="JBHLWO010000002">
    <property type="protein sequence ID" value="MFC0319680.1"/>
    <property type="molecule type" value="Genomic_DNA"/>
</dbReference>
<dbReference type="CDD" id="cd02516">
    <property type="entry name" value="CDP-ME_synthetase"/>
    <property type="match status" value="1"/>
</dbReference>
<dbReference type="SUPFAM" id="SSF53448">
    <property type="entry name" value="Nucleotide-diphospho-sugar transferases"/>
    <property type="match status" value="1"/>
</dbReference>
<comment type="function">
    <text evidence="3">Catalyzes the formation of 4-diphosphocytidyl-2-C-methyl-D-erythritol from CTP and 2-C-methyl-D-erythritol 4-phosphate (MEP).</text>
</comment>
<reference evidence="4 5" key="1">
    <citation type="submission" date="2024-09" db="EMBL/GenBank/DDBJ databases">
        <authorList>
            <person name="Sun Q."/>
            <person name="Mori K."/>
        </authorList>
    </citation>
    <scope>NUCLEOTIDE SEQUENCE [LARGE SCALE GENOMIC DNA]</scope>
    <source>
        <strain evidence="4 5">CCM 7765</strain>
    </source>
</reference>
<dbReference type="Gene3D" id="3.90.550.10">
    <property type="entry name" value="Spore Coat Polysaccharide Biosynthesis Protein SpsA, Chain A"/>
    <property type="match status" value="1"/>
</dbReference>
<feature type="site" description="Transition state stabilizer" evidence="3">
    <location>
        <position position="23"/>
    </location>
</feature>
<evidence type="ECO:0000256" key="3">
    <source>
        <dbReference type="HAMAP-Rule" id="MF_00108"/>
    </source>
</evidence>